<gene>
    <name evidence="1" type="primary">NT02AP0020</name>
</gene>
<organism evidence="1">
    <name type="scientific">Alvinella pompejana epibiont 6C6</name>
    <dbReference type="NCBI Taxonomy" id="244799"/>
    <lineage>
        <taxon>Bacteria</taxon>
        <taxon>Pseudomonadati</taxon>
        <taxon>Campylobacterota</taxon>
    </lineage>
</organism>
<reference evidence="1" key="1">
    <citation type="journal article" date="2003" name="Appl. Environ. Microbiol.">
        <title>Evidence of chemolithoautotrophy in the bacterial community associated with Alvinella pompejana, a hydrothermal vent polychaete.</title>
        <authorList>
            <person name="Campbell B.J."/>
            <person name="Stein J.L."/>
            <person name="Cary S.C."/>
        </authorList>
    </citation>
    <scope>NUCLEOTIDE SEQUENCE</scope>
</reference>
<proteinExistence type="predicted"/>
<protein>
    <submittedName>
        <fullName evidence="1">Uncharacterized protein NT02AP0020</fullName>
    </submittedName>
</protein>
<evidence type="ECO:0000313" key="1">
    <source>
        <dbReference type="EMBL" id="AAQ75143.1"/>
    </source>
</evidence>
<name>Q6W3N8_9BACT</name>
<accession>Q6W3N8</accession>
<sequence length="252" mass="29787">MKRVSLIFVFIAILKANIDLSKDIDSEEIPLNVVNISSGKFINLRLEPFFGSKVIYKIPYDARNLVTYDRDVVYKIDKNRWVEVKVWFSEGFYIGWVKGRYLEISKRYKSICGDGVVVIYPDYLFSDRERDGSIKIYYEDTDVCGGTDIFDIQIKLYYSLLDLFTDNNFKSIYSDVAQYGWFKRGNRFAKSINIDGRRGYMRVSNSGNCKFRNYFFKINGKVLHIKERFENIGKSKRRRDILKYIIKNLRVL</sequence>
<dbReference type="AlphaFoldDB" id="Q6W3N8"/>
<dbReference type="EMBL" id="AY312990">
    <property type="protein sequence ID" value="AAQ75143.1"/>
    <property type="molecule type" value="Genomic_DNA"/>
</dbReference>